<sequence length="122" mass="14207">MLFEARFGKLEWDQILETDLWRLSDGDNNINPVLRLSYFNLPSDLKHCFAYCSIFPKGYEFEKAELIKLWMAEGLLKCCGRDKSEEELGKYYFVMHDVVIDLAKSVSGEFCLHLEGDNVQDI</sequence>
<name>A0A392NJF5_9FABA</name>
<dbReference type="PANTHER" id="PTHR23155:SF1071">
    <property type="entry name" value="DISEASE RESISTANCE RPP13-LIKE PROTEIN 1"/>
    <property type="match status" value="1"/>
</dbReference>
<dbReference type="Gene3D" id="1.10.10.10">
    <property type="entry name" value="Winged helix-like DNA-binding domain superfamily/Winged helix DNA-binding domain"/>
    <property type="match status" value="1"/>
</dbReference>
<dbReference type="AlphaFoldDB" id="A0A392NJF5"/>
<proteinExistence type="predicted"/>
<dbReference type="Pfam" id="PF23559">
    <property type="entry name" value="WHD_DRP"/>
    <property type="match status" value="1"/>
</dbReference>
<dbReference type="GO" id="GO:0098542">
    <property type="term" value="P:defense response to other organism"/>
    <property type="evidence" value="ECO:0007669"/>
    <property type="project" value="TreeGrafter"/>
</dbReference>
<evidence type="ECO:0000313" key="3">
    <source>
        <dbReference type="EMBL" id="MCH99503.1"/>
    </source>
</evidence>
<feature type="non-terminal residue" evidence="3">
    <location>
        <position position="122"/>
    </location>
</feature>
<dbReference type="PANTHER" id="PTHR23155">
    <property type="entry name" value="DISEASE RESISTANCE PROTEIN RP"/>
    <property type="match status" value="1"/>
</dbReference>
<dbReference type="InterPro" id="IPR044974">
    <property type="entry name" value="Disease_R_plants"/>
</dbReference>
<evidence type="ECO:0000256" key="1">
    <source>
        <dbReference type="ARBA" id="ARBA00022737"/>
    </source>
</evidence>
<evidence type="ECO:0000313" key="4">
    <source>
        <dbReference type="Proteomes" id="UP000265520"/>
    </source>
</evidence>
<comment type="caution">
    <text evidence="3">The sequence shown here is derived from an EMBL/GenBank/DDBJ whole genome shotgun (WGS) entry which is preliminary data.</text>
</comment>
<reference evidence="3 4" key="1">
    <citation type="journal article" date="2018" name="Front. Plant Sci.">
        <title>Red Clover (Trifolium pratense) and Zigzag Clover (T. medium) - A Picture of Genomic Similarities and Differences.</title>
        <authorList>
            <person name="Dluhosova J."/>
            <person name="Istvanek J."/>
            <person name="Nedelnik J."/>
            <person name="Repkova J."/>
        </authorList>
    </citation>
    <scope>NUCLEOTIDE SEQUENCE [LARGE SCALE GENOMIC DNA]</scope>
    <source>
        <strain evidence="4">cv. 10/8</strain>
        <tissue evidence="3">Leaf</tissue>
    </source>
</reference>
<feature type="domain" description="Disease resistance protein winged helix" evidence="2">
    <location>
        <begin position="54"/>
        <end position="93"/>
    </location>
</feature>
<dbReference type="EMBL" id="LXQA010040477">
    <property type="protein sequence ID" value="MCH99503.1"/>
    <property type="molecule type" value="Genomic_DNA"/>
</dbReference>
<dbReference type="Proteomes" id="UP000265520">
    <property type="component" value="Unassembled WGS sequence"/>
</dbReference>
<evidence type="ECO:0000259" key="2">
    <source>
        <dbReference type="Pfam" id="PF23559"/>
    </source>
</evidence>
<keyword evidence="1" id="KW-0677">Repeat</keyword>
<accession>A0A392NJF5</accession>
<dbReference type="InterPro" id="IPR058922">
    <property type="entry name" value="WHD_DRP"/>
</dbReference>
<dbReference type="InterPro" id="IPR036388">
    <property type="entry name" value="WH-like_DNA-bd_sf"/>
</dbReference>
<organism evidence="3 4">
    <name type="scientific">Trifolium medium</name>
    <dbReference type="NCBI Taxonomy" id="97028"/>
    <lineage>
        <taxon>Eukaryota</taxon>
        <taxon>Viridiplantae</taxon>
        <taxon>Streptophyta</taxon>
        <taxon>Embryophyta</taxon>
        <taxon>Tracheophyta</taxon>
        <taxon>Spermatophyta</taxon>
        <taxon>Magnoliopsida</taxon>
        <taxon>eudicotyledons</taxon>
        <taxon>Gunneridae</taxon>
        <taxon>Pentapetalae</taxon>
        <taxon>rosids</taxon>
        <taxon>fabids</taxon>
        <taxon>Fabales</taxon>
        <taxon>Fabaceae</taxon>
        <taxon>Papilionoideae</taxon>
        <taxon>50 kb inversion clade</taxon>
        <taxon>NPAAA clade</taxon>
        <taxon>Hologalegina</taxon>
        <taxon>IRL clade</taxon>
        <taxon>Trifolieae</taxon>
        <taxon>Trifolium</taxon>
    </lineage>
</organism>
<protein>
    <submittedName>
        <fullName evidence="3">CC-NBS-LRR resistance protein</fullName>
    </submittedName>
</protein>
<keyword evidence="4" id="KW-1185">Reference proteome</keyword>